<dbReference type="InParanoid" id="A0A0U5JFB0"/>
<dbReference type="InterPro" id="IPR006948">
    <property type="entry name" value="Alliinase_C"/>
</dbReference>
<dbReference type="KEGG" id="pnl:PNK_1459"/>
<organism evidence="4 5">
    <name type="scientific">Candidatus Protochlamydia naegleriophila</name>
    <dbReference type="NCBI Taxonomy" id="389348"/>
    <lineage>
        <taxon>Bacteria</taxon>
        <taxon>Pseudomonadati</taxon>
        <taxon>Chlamydiota</taxon>
        <taxon>Chlamydiia</taxon>
        <taxon>Parachlamydiales</taxon>
        <taxon>Parachlamydiaceae</taxon>
        <taxon>Candidatus Protochlamydia</taxon>
    </lineage>
</organism>
<keyword evidence="5" id="KW-1185">Reference proteome</keyword>
<dbReference type="InterPro" id="IPR050478">
    <property type="entry name" value="Ethylene_sulfur-biosynth"/>
</dbReference>
<dbReference type="Gene3D" id="3.90.1150.10">
    <property type="entry name" value="Aspartate Aminotransferase, domain 1"/>
    <property type="match status" value="1"/>
</dbReference>
<dbReference type="Gene3D" id="3.40.640.10">
    <property type="entry name" value="Type I PLP-dependent aspartate aminotransferase-like (Major domain)"/>
    <property type="match status" value="1"/>
</dbReference>
<dbReference type="AlphaFoldDB" id="A0A0U5JFB0"/>
<dbReference type="Proteomes" id="UP000069902">
    <property type="component" value="Chromosome cPNK"/>
</dbReference>
<dbReference type="PANTHER" id="PTHR43795">
    <property type="entry name" value="BIFUNCTIONAL ASPARTATE AMINOTRANSFERASE AND GLUTAMATE/ASPARTATE-PREPHENATE AMINOTRANSFERASE-RELATED"/>
    <property type="match status" value="1"/>
</dbReference>
<evidence type="ECO:0000256" key="1">
    <source>
        <dbReference type="ARBA" id="ARBA00006312"/>
    </source>
</evidence>
<evidence type="ECO:0000259" key="3">
    <source>
        <dbReference type="Pfam" id="PF04864"/>
    </source>
</evidence>
<dbReference type="EMBL" id="LN879502">
    <property type="protein sequence ID" value="CUI17071.1"/>
    <property type="molecule type" value="Genomic_DNA"/>
</dbReference>
<dbReference type="InterPro" id="IPR015421">
    <property type="entry name" value="PyrdxlP-dep_Trfase_major"/>
</dbReference>
<dbReference type="PATRIC" id="fig|389348.3.peg.1635"/>
<sequence>MWIPKNRNPFFYTASGSKQLIVALVYAIVTSSAHKKFVFVEQAPFYSGHLSAVSGIFHYPNARFLAFHEPSEIVLEPGEELVEFVTSPNNPDGKFRKPLTEAEILIADFVFASTAFGSDEAGYLDGNLEWIRQARADGKHVFSFNSASKQFGKTGSRCGYIWYPLYDAYAESIFKQFFGFISSSTVAAGTVGLAHFLDLIKAFLDMPDTGKALRQDAKQSLTQRHILMEKEFLRNYPGSTILSIVGSPTFFARIQDKRIPNKRASDILLEDLNVSVNSGDSMGETSEFIRLNLCGNSEQLVQLLNRLARERKYTRSDVFFSSAAPKLTDKSPLSQSILPDFQ</sequence>
<accession>A0A0U5JFB0</accession>
<name>A0A0U5JFB0_9BACT</name>
<comment type="similarity">
    <text evidence="1">Belongs to the alliinase family.</text>
</comment>
<dbReference type="GO" id="GO:0006520">
    <property type="term" value="P:amino acid metabolic process"/>
    <property type="evidence" value="ECO:0007669"/>
    <property type="project" value="TreeGrafter"/>
</dbReference>
<evidence type="ECO:0000313" key="4">
    <source>
        <dbReference type="EMBL" id="CUI17071.1"/>
    </source>
</evidence>
<protein>
    <recommendedName>
        <fullName evidence="3">Alliinase C-terminal domain-containing protein</fullName>
    </recommendedName>
</protein>
<dbReference type="GO" id="GO:0016846">
    <property type="term" value="F:carbon-sulfur lyase activity"/>
    <property type="evidence" value="ECO:0007669"/>
    <property type="project" value="InterPro"/>
</dbReference>
<evidence type="ECO:0000256" key="2">
    <source>
        <dbReference type="ARBA" id="ARBA00022898"/>
    </source>
</evidence>
<dbReference type="InterPro" id="IPR015424">
    <property type="entry name" value="PyrdxlP-dep_Trfase"/>
</dbReference>
<dbReference type="PANTHER" id="PTHR43795:SF20">
    <property type="entry name" value="TRYPTOPHAN AMINOTRANSFERASE-RELATED PROTEIN 3"/>
    <property type="match status" value="1"/>
</dbReference>
<feature type="domain" description="Alliinase C-terminal" evidence="3">
    <location>
        <begin position="10"/>
        <end position="308"/>
    </location>
</feature>
<evidence type="ECO:0000313" key="5">
    <source>
        <dbReference type="Proteomes" id="UP000069902"/>
    </source>
</evidence>
<dbReference type="Pfam" id="PF04864">
    <property type="entry name" value="Alliinase_C"/>
    <property type="match status" value="1"/>
</dbReference>
<dbReference type="SUPFAM" id="SSF53383">
    <property type="entry name" value="PLP-dependent transferases"/>
    <property type="match status" value="1"/>
</dbReference>
<dbReference type="GO" id="GO:0008483">
    <property type="term" value="F:transaminase activity"/>
    <property type="evidence" value="ECO:0007669"/>
    <property type="project" value="TreeGrafter"/>
</dbReference>
<dbReference type="InterPro" id="IPR015422">
    <property type="entry name" value="PyrdxlP-dep_Trfase_small"/>
</dbReference>
<gene>
    <name evidence="4" type="ORF">PNK_1459</name>
</gene>
<keyword evidence="2" id="KW-0663">Pyridoxal phosphate</keyword>
<proteinExistence type="inferred from homology"/>
<dbReference type="STRING" id="389348.PNK_1459"/>
<reference evidence="5" key="1">
    <citation type="submission" date="2015-09" db="EMBL/GenBank/DDBJ databases">
        <authorList>
            <person name="Bertelli C."/>
        </authorList>
    </citation>
    <scope>NUCLEOTIDE SEQUENCE [LARGE SCALE GENOMIC DNA]</scope>
    <source>
        <strain evidence="5">KNic</strain>
    </source>
</reference>